<dbReference type="Gene3D" id="1.10.510.10">
    <property type="entry name" value="Transferase(Phosphotransferase) domain 1"/>
    <property type="match status" value="1"/>
</dbReference>
<dbReference type="GO" id="GO:0005737">
    <property type="term" value="C:cytoplasm"/>
    <property type="evidence" value="ECO:0007669"/>
    <property type="project" value="TreeGrafter"/>
</dbReference>
<dbReference type="Pfam" id="PF00069">
    <property type="entry name" value="Pkinase"/>
    <property type="match status" value="1"/>
</dbReference>
<evidence type="ECO:0000313" key="6">
    <source>
        <dbReference type="Proteomes" id="UP000474640"/>
    </source>
</evidence>
<accession>A0A7C8RA31</accession>
<dbReference type="InterPro" id="IPR000719">
    <property type="entry name" value="Prot_kinase_dom"/>
</dbReference>
<dbReference type="PROSITE" id="PS00108">
    <property type="entry name" value="PROTEIN_KINASE_ST"/>
    <property type="match status" value="1"/>
</dbReference>
<dbReference type="SUPFAM" id="SSF48452">
    <property type="entry name" value="TPR-like"/>
    <property type="match status" value="1"/>
</dbReference>
<evidence type="ECO:0000256" key="3">
    <source>
        <dbReference type="PROSITE-ProRule" id="PRU10141"/>
    </source>
</evidence>
<dbReference type="Proteomes" id="UP000474640">
    <property type="component" value="Unassembled WGS sequence"/>
</dbReference>
<dbReference type="PROSITE" id="PS00107">
    <property type="entry name" value="PROTEIN_KINASE_ATP"/>
    <property type="match status" value="1"/>
</dbReference>
<feature type="domain" description="Protein kinase" evidence="4">
    <location>
        <begin position="74"/>
        <end position="371"/>
    </location>
</feature>
<dbReference type="InterPro" id="IPR011990">
    <property type="entry name" value="TPR-like_helical_dom_sf"/>
</dbReference>
<dbReference type="InterPro" id="IPR017441">
    <property type="entry name" value="Protein_kinase_ATP_BS"/>
</dbReference>
<dbReference type="InterPro" id="IPR008271">
    <property type="entry name" value="Ser/Thr_kinase_AS"/>
</dbReference>
<dbReference type="GO" id="GO:0007165">
    <property type="term" value="P:signal transduction"/>
    <property type="evidence" value="ECO:0007669"/>
    <property type="project" value="TreeGrafter"/>
</dbReference>
<sequence>MNGMYSMYNYTGTPGTGGATSFFDRRGLFGDTNASSGSLGSRTSSVAGETDHDLLSFLAMVQVNEVDILPTTWQPDLGRVGAGGTANIQQSLFDKKLSYVFKRIYRGVDEQYAYKALVSEISILGHDDIRGHPNIVKLAGISWDVISSLEPIWPSLVFQKSDHGDLKQFMKTEAGASIDFKARMKLFDDIAVGITALHEIDVVHGDIKPMNVLIFERESEENDSSAVKYIAKIGDFGYSSLHEKQVNEETKDGIRVPISRPWNAPEVTEFSSTFPLQEAKLTDVYSLSLVGLWLLFNDRLLELGVDVGRPVADPEWKRDERLQEITSTVVDKQDGLEPHEVNNIKEFFKLTLAENPATRSVDWKELVKKFTTLAPAQFENGGYSDYDRWVIYQQHASLIVPDVNHKNFDPNAVREAYQGHRAAFQNPYNYWNPYHPVNIYTSPLSRGYYTNPDLYPDITKTKGSHFLIYRSFRQLVYGDYRIWKHIFETLKRRTSDERVQQADHSKAAYQLAFCYEMGFGTAPDAEQVTSYLTKSGKSRGSLNHEIGLIREDKQADMFMFKKLDGKIEFIQHVDHYLATEKLEDVQAAYSPIAHAANAHFGEDHPISIQLNKILASSFHAAGDLDKAEELYNRLASVCEEFYGPRAPNRLDILECLADCSRKRGDIAKAESGQEQVAAAYLGHRVAAEHKADALDKLATIQMEKGSWAEAAELQFDVVKLKEERFGEAHKETVAALLKLMSCLKSQRLLRPAEIVALDALTGSEERALREQEKDIIEAHACLSSVYENIKTGHRRLKPFKVSIMDAYGLGYPWLLAVKGSQENSGT</sequence>
<dbReference type="InterPro" id="IPR011009">
    <property type="entry name" value="Kinase-like_dom_sf"/>
</dbReference>
<organism evidence="5 6">
    <name type="scientific">Orbilia oligospora</name>
    <name type="common">Nematode-trapping fungus</name>
    <name type="synonym">Arthrobotrys oligospora</name>
    <dbReference type="NCBI Taxonomy" id="2813651"/>
    <lineage>
        <taxon>Eukaryota</taxon>
        <taxon>Fungi</taxon>
        <taxon>Dikarya</taxon>
        <taxon>Ascomycota</taxon>
        <taxon>Pezizomycotina</taxon>
        <taxon>Orbiliomycetes</taxon>
        <taxon>Orbiliales</taxon>
        <taxon>Orbiliaceae</taxon>
        <taxon>Orbilia</taxon>
    </lineage>
</organism>
<dbReference type="GO" id="GO:0005524">
    <property type="term" value="F:ATP binding"/>
    <property type="evidence" value="ECO:0007669"/>
    <property type="project" value="UniProtKB-UniRule"/>
</dbReference>
<dbReference type="EMBL" id="JAABOJ010000015">
    <property type="protein sequence ID" value="KAF3281538.1"/>
    <property type="molecule type" value="Genomic_DNA"/>
</dbReference>
<keyword evidence="2 3" id="KW-0067">ATP-binding</keyword>
<dbReference type="SMART" id="SM00220">
    <property type="entry name" value="S_TKc"/>
    <property type="match status" value="1"/>
</dbReference>
<dbReference type="SUPFAM" id="SSF56112">
    <property type="entry name" value="Protein kinase-like (PK-like)"/>
    <property type="match status" value="1"/>
</dbReference>
<feature type="binding site" evidence="3">
    <location>
        <position position="102"/>
    </location>
    <ligand>
        <name>ATP</name>
        <dbReference type="ChEBI" id="CHEBI:30616"/>
    </ligand>
</feature>
<reference evidence="5 6" key="1">
    <citation type="submission" date="2020-01" db="EMBL/GenBank/DDBJ databases">
        <authorList>
            <person name="Palmer J.M."/>
        </authorList>
    </citation>
    <scope>NUCLEOTIDE SEQUENCE [LARGE SCALE GENOMIC DNA]</scope>
    <source>
        <strain evidence="5 6">TWF970</strain>
    </source>
</reference>
<comment type="caution">
    <text evidence="5">The sequence shown here is derived from an EMBL/GenBank/DDBJ whole genome shotgun (WGS) entry which is preliminary data.</text>
</comment>
<evidence type="ECO:0000313" key="5">
    <source>
        <dbReference type="EMBL" id="KAF3281538.1"/>
    </source>
</evidence>
<dbReference type="GO" id="GO:0004672">
    <property type="term" value="F:protein kinase activity"/>
    <property type="evidence" value="ECO:0007669"/>
    <property type="project" value="InterPro"/>
</dbReference>
<gene>
    <name evidence="5" type="ORF">TWF970_002095</name>
</gene>
<dbReference type="Pfam" id="PF13424">
    <property type="entry name" value="TPR_12"/>
    <property type="match status" value="1"/>
</dbReference>
<dbReference type="PANTHER" id="PTHR23257">
    <property type="entry name" value="SERINE-THREONINE PROTEIN KINASE"/>
    <property type="match status" value="1"/>
</dbReference>
<dbReference type="InterPro" id="IPR050167">
    <property type="entry name" value="Ser_Thr_protein_kinase"/>
</dbReference>
<protein>
    <recommendedName>
        <fullName evidence="4">Protein kinase domain-containing protein</fullName>
    </recommendedName>
</protein>
<dbReference type="PROSITE" id="PS50011">
    <property type="entry name" value="PROTEIN_KINASE_DOM"/>
    <property type="match status" value="1"/>
</dbReference>
<proteinExistence type="predicted"/>
<name>A0A7C8RA31_ORBOL</name>
<evidence type="ECO:0000256" key="1">
    <source>
        <dbReference type="ARBA" id="ARBA00022741"/>
    </source>
</evidence>
<dbReference type="AlphaFoldDB" id="A0A7C8RA31"/>
<evidence type="ECO:0000259" key="4">
    <source>
        <dbReference type="PROSITE" id="PS50011"/>
    </source>
</evidence>
<dbReference type="OrthoDB" id="626167at2759"/>
<keyword evidence="1 3" id="KW-0547">Nucleotide-binding</keyword>
<evidence type="ECO:0000256" key="2">
    <source>
        <dbReference type="ARBA" id="ARBA00022840"/>
    </source>
</evidence>
<dbReference type="Gene3D" id="1.25.40.10">
    <property type="entry name" value="Tetratricopeptide repeat domain"/>
    <property type="match status" value="2"/>
</dbReference>